<reference evidence="2" key="1">
    <citation type="journal article" date="2023" name="Front. Plant Sci.">
        <title>Chromosomal-level genome assembly of Melastoma candidum provides insights into trichome evolution.</title>
        <authorList>
            <person name="Zhong Y."/>
            <person name="Wu W."/>
            <person name="Sun C."/>
            <person name="Zou P."/>
            <person name="Liu Y."/>
            <person name="Dai S."/>
            <person name="Zhou R."/>
        </authorList>
    </citation>
    <scope>NUCLEOTIDE SEQUENCE [LARGE SCALE GENOMIC DNA]</scope>
</reference>
<accession>A0ACB9RD95</accession>
<name>A0ACB9RD95_9MYRT</name>
<keyword evidence="2" id="KW-1185">Reference proteome</keyword>
<organism evidence="1 2">
    <name type="scientific">Melastoma candidum</name>
    <dbReference type="NCBI Taxonomy" id="119954"/>
    <lineage>
        <taxon>Eukaryota</taxon>
        <taxon>Viridiplantae</taxon>
        <taxon>Streptophyta</taxon>
        <taxon>Embryophyta</taxon>
        <taxon>Tracheophyta</taxon>
        <taxon>Spermatophyta</taxon>
        <taxon>Magnoliopsida</taxon>
        <taxon>eudicotyledons</taxon>
        <taxon>Gunneridae</taxon>
        <taxon>Pentapetalae</taxon>
        <taxon>rosids</taxon>
        <taxon>malvids</taxon>
        <taxon>Myrtales</taxon>
        <taxon>Melastomataceae</taxon>
        <taxon>Melastomatoideae</taxon>
        <taxon>Melastomateae</taxon>
        <taxon>Melastoma</taxon>
    </lineage>
</organism>
<evidence type="ECO:0000313" key="1">
    <source>
        <dbReference type="EMBL" id="KAI4376226.1"/>
    </source>
</evidence>
<evidence type="ECO:0000313" key="2">
    <source>
        <dbReference type="Proteomes" id="UP001057402"/>
    </source>
</evidence>
<dbReference type="EMBL" id="CM042883">
    <property type="protein sequence ID" value="KAI4376226.1"/>
    <property type="molecule type" value="Genomic_DNA"/>
</dbReference>
<protein>
    <submittedName>
        <fullName evidence="1">Uncharacterized protein</fullName>
    </submittedName>
</protein>
<comment type="caution">
    <text evidence="1">The sequence shown here is derived from an EMBL/GenBank/DDBJ whole genome shotgun (WGS) entry which is preliminary data.</text>
</comment>
<sequence length="138" mass="15751">MGSSKHHTFLVNELHLVFPGRSRWRPPPGASFPMSGFPAVEVSASERRWMYLLSMTSSIGRDIDVKLNDYSQISGSPILLLVFSYPLMMKRITSWDKEDGIEIWRYVKGMVVLHFVDIMQRLDGHTYAFLTAASEKLA</sequence>
<dbReference type="Proteomes" id="UP001057402">
    <property type="component" value="Chromosome 4"/>
</dbReference>
<gene>
    <name evidence="1" type="ORF">MLD38_014012</name>
</gene>
<proteinExistence type="predicted"/>